<name>A0ABN8QBS5_9CNID</name>
<reference evidence="1 2" key="1">
    <citation type="submission" date="2022-05" db="EMBL/GenBank/DDBJ databases">
        <authorList>
            <consortium name="Genoscope - CEA"/>
            <person name="William W."/>
        </authorList>
    </citation>
    <scope>NUCLEOTIDE SEQUENCE [LARGE SCALE GENOMIC DNA]</scope>
</reference>
<evidence type="ECO:0000313" key="1">
    <source>
        <dbReference type="EMBL" id="CAH3159099.1"/>
    </source>
</evidence>
<dbReference type="PANTHER" id="PTHR34415">
    <property type="entry name" value="INTEGRASE CATALYTIC DOMAIN-CONTAINING PROTEIN"/>
    <property type="match status" value="1"/>
</dbReference>
<evidence type="ECO:0000313" key="2">
    <source>
        <dbReference type="Proteomes" id="UP001159405"/>
    </source>
</evidence>
<protein>
    <submittedName>
        <fullName evidence="1">Uncharacterized protein</fullName>
    </submittedName>
</protein>
<dbReference type="Proteomes" id="UP001159405">
    <property type="component" value="Unassembled WGS sequence"/>
</dbReference>
<organism evidence="1 2">
    <name type="scientific">Porites lobata</name>
    <dbReference type="NCBI Taxonomy" id="104759"/>
    <lineage>
        <taxon>Eukaryota</taxon>
        <taxon>Metazoa</taxon>
        <taxon>Cnidaria</taxon>
        <taxon>Anthozoa</taxon>
        <taxon>Hexacorallia</taxon>
        <taxon>Scleractinia</taxon>
        <taxon>Fungiina</taxon>
        <taxon>Poritidae</taxon>
        <taxon>Porites</taxon>
    </lineage>
</organism>
<dbReference type="PANTHER" id="PTHR34415:SF1">
    <property type="entry name" value="INTEGRASE CATALYTIC DOMAIN-CONTAINING PROTEIN"/>
    <property type="match status" value="1"/>
</dbReference>
<proteinExistence type="predicted"/>
<accession>A0ABN8QBS5</accession>
<dbReference type="EMBL" id="CALNXK010000113">
    <property type="protein sequence ID" value="CAH3159099.1"/>
    <property type="molecule type" value="Genomic_DNA"/>
</dbReference>
<sequence length="211" mass="23817">HRKVSEEKHFKAVSNSKFVALWNTFTAYIVAMTPASDLCSLCQLNNAKISQNVNVSKHEKLKCLSDQETHLQEAKSEWDFMKRNIAACKDVLQDSIIDLLSPRPSCSLKGTIHYSYDYAQQVHIPSSPQQPGPINFKTPQKCGLHTKYSPDWCFGLVKQSFRRRYVSSLFDLMEAVDKSTVSGDNVPKLCGLQDGTVLVPSYDRQTADITR</sequence>
<feature type="non-terminal residue" evidence="1">
    <location>
        <position position="1"/>
    </location>
</feature>
<gene>
    <name evidence="1" type="ORF">PLOB_00003459</name>
</gene>
<keyword evidence="2" id="KW-1185">Reference proteome</keyword>
<comment type="caution">
    <text evidence="1">The sequence shown here is derived from an EMBL/GenBank/DDBJ whole genome shotgun (WGS) entry which is preliminary data.</text>
</comment>